<evidence type="ECO:0000313" key="1">
    <source>
        <dbReference type="EMBL" id="AKL98615.1"/>
    </source>
</evidence>
<reference evidence="1 2" key="1">
    <citation type="submission" date="2014-09" db="EMBL/GenBank/DDBJ databases">
        <title>Complete genome sequence of Endomicrobium proavitum.</title>
        <authorList>
            <person name="Zheng H."/>
        </authorList>
    </citation>
    <scope>NUCLEOTIDE SEQUENCE [LARGE SCALE GENOMIC DNA]</scope>
    <source>
        <strain evidence="1 2">Rsa215</strain>
    </source>
</reference>
<dbReference type="EMBL" id="CP009498">
    <property type="protein sequence ID" value="AKL98615.1"/>
    <property type="molecule type" value="Genomic_DNA"/>
</dbReference>
<protein>
    <submittedName>
        <fullName evidence="1">Uncharacterized protein</fullName>
    </submittedName>
</protein>
<dbReference type="KEGG" id="epo:Epro_1236"/>
<keyword evidence="2" id="KW-1185">Reference proteome</keyword>
<gene>
    <name evidence="1" type="ORF">Epro_1236</name>
</gene>
<accession>A0A0G3WL55</accession>
<proteinExistence type="predicted"/>
<name>A0A0G3WL55_9BACT</name>
<dbReference type="OrthoDB" id="9814400at2"/>
<dbReference type="RefSeq" id="WP_052571319.1">
    <property type="nucleotide sequence ID" value="NZ_CP009498.1"/>
</dbReference>
<organism evidence="1 2">
    <name type="scientific">Endomicrobium proavitum</name>
    <dbReference type="NCBI Taxonomy" id="1408281"/>
    <lineage>
        <taxon>Bacteria</taxon>
        <taxon>Pseudomonadati</taxon>
        <taxon>Elusimicrobiota</taxon>
        <taxon>Endomicrobiia</taxon>
        <taxon>Endomicrobiales</taxon>
        <taxon>Endomicrobiaceae</taxon>
        <taxon>Endomicrobium</taxon>
    </lineage>
</organism>
<dbReference type="AlphaFoldDB" id="A0A0G3WL55"/>
<evidence type="ECO:0000313" key="2">
    <source>
        <dbReference type="Proteomes" id="UP000035337"/>
    </source>
</evidence>
<dbReference type="Proteomes" id="UP000035337">
    <property type="component" value="Chromosome"/>
</dbReference>
<sequence length="94" mass="11298">MNYGIKNAIKIFEDKKIRSVWNETEEEWYFLVVYVIAVLTERVRDEIYYKYQNGKYFFNISVCDFGSYSYTYNLARSPIVVEIDKNSKHLSARL</sequence>